<accession>A0A420VRK4</accession>
<keyword evidence="2" id="KW-1185">Reference proteome</keyword>
<dbReference type="EMBL" id="RBWS01000024">
    <property type="protein sequence ID" value="RKO68993.1"/>
    <property type="molecule type" value="Genomic_DNA"/>
</dbReference>
<name>A0A420VRK4_9SPHI</name>
<organism evidence="1 2">
    <name type="scientific">Sphingobacterium puteale</name>
    <dbReference type="NCBI Taxonomy" id="2420510"/>
    <lineage>
        <taxon>Bacteria</taxon>
        <taxon>Pseudomonadati</taxon>
        <taxon>Bacteroidota</taxon>
        <taxon>Sphingobacteriia</taxon>
        <taxon>Sphingobacteriales</taxon>
        <taxon>Sphingobacteriaceae</taxon>
        <taxon>Sphingobacterium</taxon>
    </lineage>
</organism>
<reference evidence="1 2" key="1">
    <citation type="submission" date="2018-10" db="EMBL/GenBank/DDBJ databases">
        <title>Sphingobacterium sp. M05W1-28.</title>
        <authorList>
            <person name="Cai H."/>
        </authorList>
    </citation>
    <scope>NUCLEOTIDE SEQUENCE [LARGE SCALE GENOMIC DNA]</scope>
    <source>
        <strain evidence="1 2">M05W1-28</strain>
    </source>
</reference>
<comment type="caution">
    <text evidence="1">The sequence shown here is derived from an EMBL/GenBank/DDBJ whole genome shotgun (WGS) entry which is preliminary data.</text>
</comment>
<evidence type="ECO:0000313" key="1">
    <source>
        <dbReference type="EMBL" id="RKO68993.1"/>
    </source>
</evidence>
<gene>
    <name evidence="1" type="ORF">D7322_24705</name>
</gene>
<evidence type="ECO:0000313" key="2">
    <source>
        <dbReference type="Proteomes" id="UP000282423"/>
    </source>
</evidence>
<sequence>MIETYQITFNIPRELQGNERKLREYLENREEYIAKKLNCFGASFKDVIIQSNDRCCATYNLIHTEDW</sequence>
<dbReference type="AlphaFoldDB" id="A0A420VRK4"/>
<protein>
    <submittedName>
        <fullName evidence="1">Uncharacterized protein</fullName>
    </submittedName>
</protein>
<dbReference type="Proteomes" id="UP000282423">
    <property type="component" value="Unassembled WGS sequence"/>
</dbReference>
<proteinExistence type="predicted"/>